<dbReference type="EnsemblPlants" id="TraesCS6B02G040200.1">
    <property type="protein sequence ID" value="TraesCS6B02G040200.1.cds1"/>
    <property type="gene ID" value="TraesCS6B02G040200"/>
</dbReference>
<dbReference type="STRING" id="4565.A0A3B6PGK7"/>
<name>A0A3B6PGK7_WHEAT</name>
<proteinExistence type="predicted"/>
<dbReference type="PANTHER" id="PTHR46033:SF87">
    <property type="entry name" value="AMINOTRANSFERASE-LIKE PLANT MOBILE DOMAIN-CONTAINING PROTEIN"/>
    <property type="match status" value="1"/>
</dbReference>
<dbReference type="InterPro" id="IPR019557">
    <property type="entry name" value="AminoTfrase-like_pln_mobile"/>
</dbReference>
<organism evidence="2">
    <name type="scientific">Triticum aestivum</name>
    <name type="common">Wheat</name>
    <dbReference type="NCBI Taxonomy" id="4565"/>
    <lineage>
        <taxon>Eukaryota</taxon>
        <taxon>Viridiplantae</taxon>
        <taxon>Streptophyta</taxon>
        <taxon>Embryophyta</taxon>
        <taxon>Tracheophyta</taxon>
        <taxon>Spermatophyta</taxon>
        <taxon>Magnoliopsida</taxon>
        <taxon>Liliopsida</taxon>
        <taxon>Poales</taxon>
        <taxon>Poaceae</taxon>
        <taxon>BOP clade</taxon>
        <taxon>Pooideae</taxon>
        <taxon>Triticodae</taxon>
        <taxon>Triticeae</taxon>
        <taxon>Triticinae</taxon>
        <taxon>Triticum</taxon>
    </lineage>
</organism>
<feature type="domain" description="Aminotransferase-like plant mobile" evidence="1">
    <location>
        <begin position="64"/>
        <end position="198"/>
    </location>
</feature>
<dbReference type="Gramene" id="TraesCLE_scaffold_053729_01G000500.1">
    <property type="protein sequence ID" value="TraesCLE_scaffold_053729_01G000500.1"/>
    <property type="gene ID" value="TraesCLE_scaffold_053729_01G000500"/>
</dbReference>
<dbReference type="PANTHER" id="PTHR46033">
    <property type="entry name" value="PROTEIN MAIN-LIKE 2"/>
    <property type="match status" value="1"/>
</dbReference>
<dbReference type="Pfam" id="PF10536">
    <property type="entry name" value="PMD"/>
    <property type="match status" value="1"/>
</dbReference>
<evidence type="ECO:0000313" key="2">
    <source>
        <dbReference type="EnsemblPlants" id="TraesCS6B02G040200.1.cds1"/>
    </source>
</evidence>
<dbReference type="InterPro" id="IPR044824">
    <property type="entry name" value="MAIN-like"/>
</dbReference>
<dbReference type="Gramene" id="TraesCAD_scaffold_068550_01G000500.1">
    <property type="protein sequence ID" value="TraesCAD_scaffold_068550_01G000500.1"/>
    <property type="gene ID" value="TraesCAD_scaffold_068550_01G000500"/>
</dbReference>
<dbReference type="Gramene" id="TraesCS6B02G040200.1">
    <property type="protein sequence ID" value="TraesCS6B02G040200.1.cds1"/>
    <property type="gene ID" value="TraesCS6B02G040200"/>
</dbReference>
<reference evidence="2" key="1">
    <citation type="submission" date="2018-08" db="EMBL/GenBank/DDBJ databases">
        <authorList>
            <person name="Rossello M."/>
        </authorList>
    </citation>
    <scope>NUCLEOTIDE SEQUENCE [LARGE SCALE GENOMIC DNA]</scope>
    <source>
        <strain evidence="2">cv. Chinese Spring</strain>
    </source>
</reference>
<dbReference type="OrthoDB" id="994845at2759"/>
<accession>A0A3B6PGK7</accession>
<dbReference type="Gramene" id="TraesCS6B03G0094400.1">
    <property type="protein sequence ID" value="TraesCS6B03G0094400.1.CDS1"/>
    <property type="gene ID" value="TraesCS6B03G0094400"/>
</dbReference>
<evidence type="ECO:0000259" key="1">
    <source>
        <dbReference type="Pfam" id="PF10536"/>
    </source>
</evidence>
<keyword evidence="3" id="KW-1185">Reference proteome</keyword>
<dbReference type="AlphaFoldDB" id="A0A3B6PGK7"/>
<protein>
    <recommendedName>
        <fullName evidence="1">Aminotransferase-like plant mobile domain-containing protein</fullName>
    </recommendedName>
</protein>
<reference evidence="2" key="2">
    <citation type="submission" date="2018-10" db="UniProtKB">
        <authorList>
            <consortium name="EnsemblPlants"/>
        </authorList>
    </citation>
    <scope>IDENTIFICATION</scope>
</reference>
<dbReference type="Proteomes" id="UP000019116">
    <property type="component" value="Chromosome 6B"/>
</dbReference>
<evidence type="ECO:0000313" key="3">
    <source>
        <dbReference type="Proteomes" id="UP000019116"/>
    </source>
</evidence>
<dbReference type="OMA" id="LWRPKTH"/>
<dbReference type="GO" id="GO:0010073">
    <property type="term" value="P:meristem maintenance"/>
    <property type="evidence" value="ECO:0007669"/>
    <property type="project" value="InterPro"/>
</dbReference>
<dbReference type="Gramene" id="TraesROB_scaffold_073838_01G000500.1">
    <property type="protein sequence ID" value="TraesROB_scaffold_073838_01G000500.1"/>
    <property type="gene ID" value="TraesROB_scaffold_073838_01G000500"/>
</dbReference>
<sequence>MASLIHPSYDQLHRGRFMADEGRVFDQLHLRSGSVHDKMKYDERYTEYIRKTELLPFISLVSRSMPKMNPCAITTLVDLWRPKTHTFHFYAGEMTVTLQDVTLITGLPIKGEPICFSIDSDGWREIMVGLIGREPGVQGKSAGASYHWIAEHFGECPADADDETVQQYTRAYLWYVVSRTLFSDGTGVNASFMWLKLFAGWEHGLD</sequence>